<dbReference type="InterPro" id="IPR036182">
    <property type="entry name" value="PCuAC_sf"/>
</dbReference>
<name>A0A2S5T0A0_9BURK</name>
<feature type="chain" id="PRO_5040677284" description="Copper chaperone PCu(A)C" evidence="1">
    <location>
        <begin position="26"/>
        <end position="168"/>
    </location>
</feature>
<dbReference type="EMBL" id="PSNY01000027">
    <property type="protein sequence ID" value="PPE68441.1"/>
    <property type="molecule type" value="Genomic_DNA"/>
</dbReference>
<organism evidence="2 4">
    <name type="scientific">Caldimonas thermodepolymerans</name>
    <dbReference type="NCBI Taxonomy" id="215580"/>
    <lineage>
        <taxon>Bacteria</taxon>
        <taxon>Pseudomonadati</taxon>
        <taxon>Pseudomonadota</taxon>
        <taxon>Betaproteobacteria</taxon>
        <taxon>Burkholderiales</taxon>
        <taxon>Sphaerotilaceae</taxon>
        <taxon>Caldimonas</taxon>
    </lineage>
</organism>
<evidence type="ECO:0000313" key="5">
    <source>
        <dbReference type="Proteomes" id="UP000294772"/>
    </source>
</evidence>
<reference evidence="3 5" key="2">
    <citation type="submission" date="2019-03" db="EMBL/GenBank/DDBJ databases">
        <title>Genomic Encyclopedia of Type Strains, Phase IV (KMG-IV): sequencing the most valuable type-strain genomes for metagenomic binning, comparative biology and taxonomic classification.</title>
        <authorList>
            <person name="Goeker M."/>
        </authorList>
    </citation>
    <scope>NUCLEOTIDE SEQUENCE [LARGE SCALE GENOMIC DNA]</scope>
    <source>
        <strain evidence="3 5">DSM 15264</strain>
    </source>
</reference>
<dbReference type="OrthoDB" id="9796962at2"/>
<gene>
    <name evidence="2" type="ORF">C1702_17120</name>
    <name evidence="3" type="ORF">EV676_105182</name>
</gene>
<protein>
    <recommendedName>
        <fullName evidence="6">Copper chaperone PCu(A)C</fullName>
    </recommendedName>
</protein>
<dbReference type="RefSeq" id="WP_104358930.1">
    <property type="nucleotide sequence ID" value="NZ_CALFFA010000021.1"/>
</dbReference>
<evidence type="ECO:0000313" key="3">
    <source>
        <dbReference type="EMBL" id="TCP07161.1"/>
    </source>
</evidence>
<evidence type="ECO:0008006" key="6">
    <source>
        <dbReference type="Google" id="ProtNLM"/>
    </source>
</evidence>
<dbReference type="AlphaFoldDB" id="A0A2S5T0A0"/>
<evidence type="ECO:0000313" key="4">
    <source>
        <dbReference type="Proteomes" id="UP000239406"/>
    </source>
</evidence>
<proteinExistence type="predicted"/>
<dbReference type="PANTHER" id="PTHR36302">
    <property type="entry name" value="BLR7088 PROTEIN"/>
    <property type="match status" value="1"/>
</dbReference>
<dbReference type="EMBL" id="SLXF01000005">
    <property type="protein sequence ID" value="TCP07161.1"/>
    <property type="molecule type" value="Genomic_DNA"/>
</dbReference>
<evidence type="ECO:0000313" key="2">
    <source>
        <dbReference type="EMBL" id="PPE68441.1"/>
    </source>
</evidence>
<keyword evidence="1" id="KW-0732">Signal</keyword>
<evidence type="ECO:0000256" key="1">
    <source>
        <dbReference type="SAM" id="SignalP"/>
    </source>
</evidence>
<reference evidence="2 4" key="1">
    <citation type="submission" date="2018-02" db="EMBL/GenBank/DDBJ databases">
        <title>Reclassifiation of [Polyangium] brachysporum DSM 7029 as Guopingzhaonella breviflexa gen. nov., sp. nov., a member of the family Comamonadaceae.</title>
        <authorList>
            <person name="Tang B."/>
        </authorList>
    </citation>
    <scope>NUCLEOTIDE SEQUENCE [LARGE SCALE GENOMIC DNA]</scope>
    <source>
        <strain evidence="2 4">DSM 15344</strain>
    </source>
</reference>
<feature type="signal peptide" evidence="1">
    <location>
        <begin position="1"/>
        <end position="25"/>
    </location>
</feature>
<accession>A0A2S5T0A0</accession>
<dbReference type="InterPro" id="IPR007410">
    <property type="entry name" value="LpqE-like"/>
</dbReference>
<dbReference type="PANTHER" id="PTHR36302:SF1">
    <property type="entry name" value="COPPER CHAPERONE PCU(A)C"/>
    <property type="match status" value="1"/>
</dbReference>
<sequence length="168" mass="17991">MNLNLRFPSLALAALLAAFTLPAAAHDYRVGPLHIDHPWARPTVPGQQSGGAFMKIANRGEVDDKLLSAHSPVAASTEVHSMTMDGHVMRMREIPELPVPAGQTVELRPGGYHVMFMGLRAPLKAGESVPLTLRFERAGEVTVAVKVEMRAQPAQPAGGHGTGGHHHH</sequence>
<dbReference type="Pfam" id="PF04314">
    <property type="entry name" value="PCuAC"/>
    <property type="match status" value="1"/>
</dbReference>
<keyword evidence="4" id="KW-1185">Reference proteome</keyword>
<dbReference type="Proteomes" id="UP000239406">
    <property type="component" value="Unassembled WGS sequence"/>
</dbReference>
<dbReference type="SUPFAM" id="SSF110087">
    <property type="entry name" value="DR1885-like metal-binding protein"/>
    <property type="match status" value="1"/>
</dbReference>
<dbReference type="Proteomes" id="UP000294772">
    <property type="component" value="Unassembled WGS sequence"/>
</dbReference>
<dbReference type="Gene3D" id="2.60.40.1890">
    <property type="entry name" value="PCu(A)C copper chaperone"/>
    <property type="match status" value="1"/>
</dbReference>
<dbReference type="InterPro" id="IPR058248">
    <property type="entry name" value="Lxx211020-like"/>
</dbReference>
<comment type="caution">
    <text evidence="2">The sequence shown here is derived from an EMBL/GenBank/DDBJ whole genome shotgun (WGS) entry which is preliminary data.</text>
</comment>